<keyword evidence="2" id="KW-1185">Reference proteome</keyword>
<dbReference type="AlphaFoldDB" id="A0A4Z2FH94"/>
<sequence length="62" mass="7404">MDVRRRLRHRAADKSRSSLLTLYELLRAIWRLRLSNSSSLLKERSEVTARLWRLPLRISQAT</sequence>
<evidence type="ECO:0000313" key="1">
    <source>
        <dbReference type="EMBL" id="TNN40144.1"/>
    </source>
</evidence>
<proteinExistence type="predicted"/>
<protein>
    <submittedName>
        <fullName evidence="1">Uncharacterized protein</fullName>
    </submittedName>
</protein>
<reference evidence="1 2" key="1">
    <citation type="submission" date="2019-03" db="EMBL/GenBank/DDBJ databases">
        <title>First draft genome of Liparis tanakae, snailfish: a comprehensive survey of snailfish specific genes.</title>
        <authorList>
            <person name="Kim W."/>
            <person name="Song I."/>
            <person name="Jeong J.-H."/>
            <person name="Kim D."/>
            <person name="Kim S."/>
            <person name="Ryu S."/>
            <person name="Song J.Y."/>
            <person name="Lee S.K."/>
        </authorList>
    </citation>
    <scope>NUCLEOTIDE SEQUENCE [LARGE SCALE GENOMIC DNA]</scope>
    <source>
        <tissue evidence="1">Muscle</tissue>
    </source>
</reference>
<dbReference type="Proteomes" id="UP000314294">
    <property type="component" value="Unassembled WGS sequence"/>
</dbReference>
<accession>A0A4Z2FH94</accession>
<organism evidence="1 2">
    <name type="scientific">Liparis tanakae</name>
    <name type="common">Tanaka's snailfish</name>
    <dbReference type="NCBI Taxonomy" id="230148"/>
    <lineage>
        <taxon>Eukaryota</taxon>
        <taxon>Metazoa</taxon>
        <taxon>Chordata</taxon>
        <taxon>Craniata</taxon>
        <taxon>Vertebrata</taxon>
        <taxon>Euteleostomi</taxon>
        <taxon>Actinopterygii</taxon>
        <taxon>Neopterygii</taxon>
        <taxon>Teleostei</taxon>
        <taxon>Neoteleostei</taxon>
        <taxon>Acanthomorphata</taxon>
        <taxon>Eupercaria</taxon>
        <taxon>Perciformes</taxon>
        <taxon>Cottioidei</taxon>
        <taxon>Cottales</taxon>
        <taxon>Liparidae</taxon>
        <taxon>Liparis</taxon>
    </lineage>
</organism>
<gene>
    <name evidence="1" type="ORF">EYF80_049677</name>
</gene>
<evidence type="ECO:0000313" key="2">
    <source>
        <dbReference type="Proteomes" id="UP000314294"/>
    </source>
</evidence>
<comment type="caution">
    <text evidence="1">The sequence shown here is derived from an EMBL/GenBank/DDBJ whole genome shotgun (WGS) entry which is preliminary data.</text>
</comment>
<name>A0A4Z2FH94_9TELE</name>
<dbReference type="EMBL" id="SRLO01001214">
    <property type="protein sequence ID" value="TNN40144.1"/>
    <property type="molecule type" value="Genomic_DNA"/>
</dbReference>